<dbReference type="Proteomes" id="UP000314294">
    <property type="component" value="Unassembled WGS sequence"/>
</dbReference>
<accession>A0A4Z2FFH4</accession>
<name>A0A4Z2FFH4_9TELE</name>
<dbReference type="AlphaFoldDB" id="A0A4Z2FFH4"/>
<keyword evidence="3" id="KW-1185">Reference proteome</keyword>
<organism evidence="2 3">
    <name type="scientific">Liparis tanakae</name>
    <name type="common">Tanaka's snailfish</name>
    <dbReference type="NCBI Taxonomy" id="230148"/>
    <lineage>
        <taxon>Eukaryota</taxon>
        <taxon>Metazoa</taxon>
        <taxon>Chordata</taxon>
        <taxon>Craniata</taxon>
        <taxon>Vertebrata</taxon>
        <taxon>Euteleostomi</taxon>
        <taxon>Actinopterygii</taxon>
        <taxon>Neopterygii</taxon>
        <taxon>Teleostei</taxon>
        <taxon>Neoteleostei</taxon>
        <taxon>Acanthomorphata</taxon>
        <taxon>Eupercaria</taxon>
        <taxon>Perciformes</taxon>
        <taxon>Cottioidei</taxon>
        <taxon>Cottales</taxon>
        <taxon>Liparidae</taxon>
        <taxon>Liparis</taxon>
    </lineage>
</organism>
<dbReference type="EMBL" id="SRLO01001235">
    <property type="protein sequence ID" value="TNN39908.1"/>
    <property type="molecule type" value="Genomic_DNA"/>
</dbReference>
<protein>
    <submittedName>
        <fullName evidence="2">Uncharacterized protein</fullName>
    </submittedName>
</protein>
<comment type="caution">
    <text evidence="2">The sequence shown here is derived from an EMBL/GenBank/DDBJ whole genome shotgun (WGS) entry which is preliminary data.</text>
</comment>
<evidence type="ECO:0000256" key="1">
    <source>
        <dbReference type="SAM" id="MobiDB-lite"/>
    </source>
</evidence>
<feature type="region of interest" description="Disordered" evidence="1">
    <location>
        <begin position="16"/>
        <end position="49"/>
    </location>
</feature>
<reference evidence="2 3" key="1">
    <citation type="submission" date="2019-03" db="EMBL/GenBank/DDBJ databases">
        <title>First draft genome of Liparis tanakae, snailfish: a comprehensive survey of snailfish specific genes.</title>
        <authorList>
            <person name="Kim W."/>
            <person name="Song I."/>
            <person name="Jeong J.-H."/>
            <person name="Kim D."/>
            <person name="Kim S."/>
            <person name="Ryu S."/>
            <person name="Song J.Y."/>
            <person name="Lee S.K."/>
        </authorList>
    </citation>
    <scope>NUCLEOTIDE SEQUENCE [LARGE SCALE GENOMIC DNA]</scope>
    <source>
        <tissue evidence="2">Muscle</tissue>
    </source>
</reference>
<sequence length="115" mass="11528">MGDGCCWPPGACGATGPPEGGAEAWGGAGDGRPPPGTGGASCTGLKAEGPRPGWLMLGAADWGSMGIMGPDWEGGMWGGLCGGPMPLCRDLIPTPFMWPKCIASAMVFSFIPSMV</sequence>
<gene>
    <name evidence="2" type="ORF">EYF80_049923</name>
</gene>
<proteinExistence type="predicted"/>
<evidence type="ECO:0000313" key="3">
    <source>
        <dbReference type="Proteomes" id="UP000314294"/>
    </source>
</evidence>
<evidence type="ECO:0000313" key="2">
    <source>
        <dbReference type="EMBL" id="TNN39908.1"/>
    </source>
</evidence>